<dbReference type="InterPro" id="IPR011060">
    <property type="entry name" value="RibuloseP-bd_barrel"/>
</dbReference>
<evidence type="ECO:0000256" key="6">
    <source>
        <dbReference type="ARBA" id="ARBA00049157"/>
    </source>
</evidence>
<dbReference type="HAMAP" id="MF_01215">
    <property type="entry name" value="OMPdecase_type2"/>
    <property type="match status" value="1"/>
</dbReference>
<dbReference type="Proteomes" id="UP001224674">
    <property type="component" value="Chromosome"/>
</dbReference>
<proteinExistence type="inferred from homology"/>
<evidence type="ECO:0000256" key="1">
    <source>
        <dbReference type="ARBA" id="ARBA00004861"/>
    </source>
</evidence>
<dbReference type="SMART" id="SM00934">
    <property type="entry name" value="OMPdecase"/>
    <property type="match status" value="1"/>
</dbReference>
<comment type="similarity">
    <text evidence="2 7">Belongs to the OMP decarboxylase family. Type 2 subfamily.</text>
</comment>
<dbReference type="InterPro" id="IPR001754">
    <property type="entry name" value="OMPdeCOase_dom"/>
</dbReference>
<name>A0AAJ6DCU9_9MICC</name>
<dbReference type="Pfam" id="PF00215">
    <property type="entry name" value="OMPdecase"/>
    <property type="match status" value="1"/>
</dbReference>
<dbReference type="AlphaFoldDB" id="A0AAJ6DCU9"/>
<dbReference type="InterPro" id="IPR018089">
    <property type="entry name" value="OMPdecase_AS"/>
</dbReference>
<evidence type="ECO:0000256" key="2">
    <source>
        <dbReference type="ARBA" id="ARBA00008847"/>
    </source>
</evidence>
<feature type="active site" description="Proton donor" evidence="7">
    <location>
        <position position="120"/>
    </location>
</feature>
<protein>
    <recommendedName>
        <fullName evidence="7">Orotidine 5'-phosphate decarboxylase</fullName>
        <ecNumber evidence="7">4.1.1.23</ecNumber>
    </recommendedName>
    <alternativeName>
        <fullName evidence="7">OMP decarboxylase</fullName>
        <shortName evidence="7">OMPDCase</shortName>
        <shortName evidence="7">OMPdecase</shortName>
    </alternativeName>
</protein>
<dbReference type="CDD" id="cd04725">
    <property type="entry name" value="OMP_decarboxylase_like"/>
    <property type="match status" value="1"/>
</dbReference>
<keyword evidence="4 7" id="KW-0665">Pyrimidine biosynthesis</keyword>
<evidence type="ECO:0000256" key="3">
    <source>
        <dbReference type="ARBA" id="ARBA00022793"/>
    </source>
</evidence>
<dbReference type="PANTHER" id="PTHR43375">
    <property type="entry name" value="OROTIDINE 5'-PHOSPHATE DECARBOXYLASE"/>
    <property type="match status" value="1"/>
</dbReference>
<dbReference type="EC" id="4.1.1.23" evidence="7"/>
<dbReference type="Gene3D" id="3.20.20.70">
    <property type="entry name" value="Aldolase class I"/>
    <property type="match status" value="1"/>
</dbReference>
<evidence type="ECO:0000256" key="5">
    <source>
        <dbReference type="ARBA" id="ARBA00023239"/>
    </source>
</evidence>
<dbReference type="InterPro" id="IPR011995">
    <property type="entry name" value="OMPdecase_type-2"/>
</dbReference>
<dbReference type="PROSITE" id="PS00156">
    <property type="entry name" value="OMPDECASE"/>
    <property type="match status" value="1"/>
</dbReference>
<feature type="domain" description="Orotidine 5'-phosphate decarboxylase" evidence="9">
    <location>
        <begin position="32"/>
        <end position="296"/>
    </location>
</feature>
<gene>
    <name evidence="7 10" type="primary">pyrF</name>
    <name evidence="10" type="ORF">QDX21_03230</name>
</gene>
<keyword evidence="5 7" id="KW-0456">Lyase</keyword>
<evidence type="ECO:0000256" key="8">
    <source>
        <dbReference type="SAM" id="MobiDB-lite"/>
    </source>
</evidence>
<dbReference type="InterPro" id="IPR013785">
    <property type="entry name" value="Aldolase_TIM"/>
</dbReference>
<keyword evidence="11" id="KW-1185">Reference proteome</keyword>
<evidence type="ECO:0000313" key="11">
    <source>
        <dbReference type="Proteomes" id="UP001224674"/>
    </source>
</evidence>
<keyword evidence="3 7" id="KW-0210">Decarboxylase</keyword>
<evidence type="ECO:0000256" key="7">
    <source>
        <dbReference type="HAMAP-Rule" id="MF_01215"/>
    </source>
</evidence>
<sequence length="310" mass="32753">MTDPSETTHTTHPTGGQPFGQRLAATMAERGQLCLGIDPHPELMQDWGLPVDVNGVEHFSRTVIEVAHDYTNDPHQTGGVAVLKPQVAFYERYGSAGFAVLETVLAEAREAGILTIADAKRGDIGSTMAGYATGWLADGSALAADALTLSPYLGYESLRPAIELARRHHRGVFVLGLTSNPEGAQVQHRGGPENSVARTIIDRVSRDNKSEIRHTGTPVMGSVGLVIGATVASRTRELGIDLSDTQAPLLAPGFGAQGAGVDDVVTGFGRAWPQVLVNSSRGILRAGPQRSGIQEAIENTLCSLARVHIA</sequence>
<dbReference type="PANTHER" id="PTHR43375:SF1">
    <property type="entry name" value="OROTIDINE 5'-PHOSPHATE DECARBOXYLASE"/>
    <property type="match status" value="1"/>
</dbReference>
<dbReference type="GO" id="GO:0006207">
    <property type="term" value="P:'de novo' pyrimidine nucleobase biosynthetic process"/>
    <property type="evidence" value="ECO:0007669"/>
    <property type="project" value="InterPro"/>
</dbReference>
<dbReference type="GO" id="GO:0004590">
    <property type="term" value="F:orotidine-5'-phosphate decarboxylase activity"/>
    <property type="evidence" value="ECO:0007669"/>
    <property type="project" value="UniProtKB-UniRule"/>
</dbReference>
<evidence type="ECO:0000259" key="9">
    <source>
        <dbReference type="SMART" id="SM00934"/>
    </source>
</evidence>
<reference evidence="10 11" key="1">
    <citation type="submission" date="2023-03" db="EMBL/GenBank/DDBJ databases">
        <title>Complete genome sequences of several Auritidibacter ignavus strains isolated from ear infections.</title>
        <authorList>
            <person name="Baehr T."/>
            <person name="Baumhoegger A.M."/>
        </authorList>
    </citation>
    <scope>NUCLEOTIDE SEQUENCE [LARGE SCALE GENOMIC DNA]</scope>
    <source>
        <strain evidence="10 11">BABAE-6</strain>
    </source>
</reference>
<feature type="region of interest" description="Disordered" evidence="8">
    <location>
        <begin position="1"/>
        <end position="20"/>
    </location>
</feature>
<evidence type="ECO:0000313" key="10">
    <source>
        <dbReference type="EMBL" id="WGH93824.1"/>
    </source>
</evidence>
<feature type="compositionally biased region" description="Low complexity" evidence="8">
    <location>
        <begin position="7"/>
        <end position="20"/>
    </location>
</feature>
<comment type="pathway">
    <text evidence="1 7">Pyrimidine metabolism; UMP biosynthesis via de novo pathway; UMP from orotate: step 2/2.</text>
</comment>
<dbReference type="GO" id="GO:0044205">
    <property type="term" value="P:'de novo' UMP biosynthetic process"/>
    <property type="evidence" value="ECO:0007669"/>
    <property type="project" value="UniProtKB-UniRule"/>
</dbReference>
<dbReference type="EMBL" id="CP122566">
    <property type="protein sequence ID" value="WGH93824.1"/>
    <property type="molecule type" value="Genomic_DNA"/>
</dbReference>
<evidence type="ECO:0000256" key="4">
    <source>
        <dbReference type="ARBA" id="ARBA00022975"/>
    </source>
</evidence>
<dbReference type="NCBIfam" id="TIGR02127">
    <property type="entry name" value="pyrF_sub2"/>
    <property type="match status" value="1"/>
</dbReference>
<accession>A0AAJ6DCU9</accession>
<dbReference type="SUPFAM" id="SSF51366">
    <property type="entry name" value="Ribulose-phoshate binding barrel"/>
    <property type="match status" value="1"/>
</dbReference>
<comment type="catalytic activity">
    <reaction evidence="6 7">
        <text>orotidine 5'-phosphate + H(+) = UMP + CO2</text>
        <dbReference type="Rhea" id="RHEA:11596"/>
        <dbReference type="ChEBI" id="CHEBI:15378"/>
        <dbReference type="ChEBI" id="CHEBI:16526"/>
        <dbReference type="ChEBI" id="CHEBI:57538"/>
        <dbReference type="ChEBI" id="CHEBI:57865"/>
        <dbReference type="EC" id="4.1.1.23"/>
    </reaction>
</comment>
<dbReference type="RefSeq" id="WP_279672947.1">
    <property type="nucleotide sequence ID" value="NZ_CP122561.1"/>
</dbReference>
<organism evidence="10 11">
    <name type="scientific">Auritidibacter ignavus</name>
    <dbReference type="NCBI Taxonomy" id="678932"/>
    <lineage>
        <taxon>Bacteria</taxon>
        <taxon>Bacillati</taxon>
        <taxon>Actinomycetota</taxon>
        <taxon>Actinomycetes</taxon>
        <taxon>Micrococcales</taxon>
        <taxon>Micrococcaceae</taxon>
        <taxon>Auritidibacter</taxon>
    </lineage>
</organism>